<name>A0A835RD61_VANPL</name>
<evidence type="ECO:0000313" key="4">
    <source>
        <dbReference type="Proteomes" id="UP000639772"/>
    </source>
</evidence>
<feature type="transmembrane region" description="Helical" evidence="1">
    <location>
        <begin position="75"/>
        <end position="94"/>
    </location>
</feature>
<reference evidence="3 4" key="1">
    <citation type="journal article" date="2020" name="Nat. Food">
        <title>A phased Vanilla planifolia genome enables genetic improvement of flavour and production.</title>
        <authorList>
            <person name="Hasing T."/>
            <person name="Tang H."/>
            <person name="Brym M."/>
            <person name="Khazi F."/>
            <person name="Huang T."/>
            <person name="Chambers A.H."/>
        </authorList>
    </citation>
    <scope>NUCLEOTIDE SEQUENCE [LARGE SCALE GENOMIC DNA]</scope>
    <source>
        <tissue evidence="3">Leaf</tissue>
    </source>
</reference>
<dbReference type="Pfam" id="PF09835">
    <property type="entry name" value="DUF2062"/>
    <property type="match status" value="1"/>
</dbReference>
<keyword evidence="1" id="KW-0472">Membrane</keyword>
<dbReference type="PANTHER" id="PTHR35102">
    <property type="entry name" value="E3 UBIQUITIN-PROTEIN LIGASE"/>
    <property type="match status" value="1"/>
</dbReference>
<evidence type="ECO:0000259" key="2">
    <source>
        <dbReference type="Pfam" id="PF09835"/>
    </source>
</evidence>
<sequence>MSKMSIWEFGLVAWLNKKIVDPLLQIIKKGAEPSLLAFSTALGLTLGIFPICGVTVFLCGLAITSFGKRCHAPTVMLANFIATPIELSLVIPFLRLGELITGGPSFPLTPDALKKVLMGQASRDVLLSIVHALLGWTIAAPVILTALYYLFVPTFRYLVHRFSSVSSSQEKNSHSQAHSKLKARTV</sequence>
<dbReference type="AlphaFoldDB" id="A0A835RD61"/>
<evidence type="ECO:0000313" key="3">
    <source>
        <dbReference type="EMBL" id="KAG0486991.1"/>
    </source>
</evidence>
<feature type="transmembrane region" description="Helical" evidence="1">
    <location>
        <begin position="41"/>
        <end position="63"/>
    </location>
</feature>
<comment type="caution">
    <text evidence="3">The sequence shown here is derived from an EMBL/GenBank/DDBJ whole genome shotgun (WGS) entry which is preliminary data.</text>
</comment>
<dbReference type="OrthoDB" id="1914153at2759"/>
<feature type="domain" description="DUF2062" evidence="2">
    <location>
        <begin position="24"/>
        <end position="161"/>
    </location>
</feature>
<protein>
    <recommendedName>
        <fullName evidence="2">DUF2062 domain-containing protein</fullName>
    </recommendedName>
</protein>
<proteinExistence type="predicted"/>
<gene>
    <name evidence="3" type="ORF">HPP92_009086</name>
</gene>
<feature type="transmembrane region" description="Helical" evidence="1">
    <location>
        <begin position="125"/>
        <end position="151"/>
    </location>
</feature>
<keyword evidence="1" id="KW-0812">Transmembrane</keyword>
<evidence type="ECO:0000256" key="1">
    <source>
        <dbReference type="SAM" id="Phobius"/>
    </source>
</evidence>
<keyword evidence="1" id="KW-1133">Transmembrane helix</keyword>
<dbReference type="EMBL" id="JADCNM010000004">
    <property type="protein sequence ID" value="KAG0486991.1"/>
    <property type="molecule type" value="Genomic_DNA"/>
</dbReference>
<dbReference type="InterPro" id="IPR018639">
    <property type="entry name" value="DUF2062"/>
</dbReference>
<organism evidence="3 4">
    <name type="scientific">Vanilla planifolia</name>
    <name type="common">Vanilla</name>
    <dbReference type="NCBI Taxonomy" id="51239"/>
    <lineage>
        <taxon>Eukaryota</taxon>
        <taxon>Viridiplantae</taxon>
        <taxon>Streptophyta</taxon>
        <taxon>Embryophyta</taxon>
        <taxon>Tracheophyta</taxon>
        <taxon>Spermatophyta</taxon>
        <taxon>Magnoliopsida</taxon>
        <taxon>Liliopsida</taxon>
        <taxon>Asparagales</taxon>
        <taxon>Orchidaceae</taxon>
        <taxon>Vanilloideae</taxon>
        <taxon>Vanilleae</taxon>
        <taxon>Vanilla</taxon>
    </lineage>
</organism>
<accession>A0A835RD61</accession>
<dbReference type="Proteomes" id="UP000639772">
    <property type="component" value="Unassembled WGS sequence"/>
</dbReference>
<dbReference type="PANTHER" id="PTHR35102:SF1">
    <property type="entry name" value="E3 UBIQUITIN-PROTEIN LIGASE"/>
    <property type="match status" value="1"/>
</dbReference>